<dbReference type="InterPro" id="IPR011990">
    <property type="entry name" value="TPR-like_helical_dom_sf"/>
</dbReference>
<gene>
    <name evidence="3" type="ORF">SUGI_1497390</name>
</gene>
<feature type="repeat" description="PPR" evidence="2">
    <location>
        <begin position="224"/>
        <end position="258"/>
    </location>
</feature>
<accession>A0AAD3NSQ2</accession>
<reference evidence="3" key="1">
    <citation type="submission" date="2022-12" db="EMBL/GenBank/DDBJ databases">
        <title>Chromosome-Level Genome Assembly of Japanese Cedar (Cryptomeriajaponica D. Don).</title>
        <authorList>
            <person name="Fujino T."/>
            <person name="Yamaguchi K."/>
            <person name="Yokoyama T."/>
            <person name="Hamanaka T."/>
            <person name="Harazono Y."/>
            <person name="Kamada H."/>
            <person name="Kobayashi W."/>
            <person name="Ujino-Ihara T."/>
            <person name="Uchiyama K."/>
            <person name="Matsumoto A."/>
            <person name="Izuno A."/>
            <person name="Tsumura Y."/>
            <person name="Toyoda A."/>
            <person name="Shigenobu S."/>
            <person name="Moriguchi Y."/>
            <person name="Ueno S."/>
            <person name="Kasahara M."/>
        </authorList>
    </citation>
    <scope>NUCLEOTIDE SEQUENCE</scope>
</reference>
<organism evidence="3 4">
    <name type="scientific">Cryptomeria japonica</name>
    <name type="common">Japanese cedar</name>
    <name type="synonym">Cupressus japonica</name>
    <dbReference type="NCBI Taxonomy" id="3369"/>
    <lineage>
        <taxon>Eukaryota</taxon>
        <taxon>Viridiplantae</taxon>
        <taxon>Streptophyta</taxon>
        <taxon>Embryophyta</taxon>
        <taxon>Tracheophyta</taxon>
        <taxon>Spermatophyta</taxon>
        <taxon>Pinopsida</taxon>
        <taxon>Pinidae</taxon>
        <taxon>Conifers II</taxon>
        <taxon>Cupressales</taxon>
        <taxon>Cupressaceae</taxon>
        <taxon>Cryptomeria</taxon>
    </lineage>
</organism>
<feature type="repeat" description="PPR" evidence="2">
    <location>
        <begin position="259"/>
        <end position="293"/>
    </location>
</feature>
<feature type="repeat" description="PPR" evidence="2">
    <location>
        <begin position="605"/>
        <end position="639"/>
    </location>
</feature>
<feature type="repeat" description="PPR" evidence="2">
    <location>
        <begin position="329"/>
        <end position="363"/>
    </location>
</feature>
<sequence>SYPSPNHSISKCVGGRRDKAANLLMHSNTLFSGVSYADAEYKYSCLPNLSPAVSKEKCMFCQVMEFKMNLIGIVTQGPCYFVLHEKSLVVVDNCIMSSAFTANPMAHSTCVLGHENSLKATTQEIRVNMSMITEAAHAGQGIQPLTHREGARIGFLGRKLWCRSSSSTEKSIQLPEGNLVAHKYDWKGKLSLRLMVLVLNRERDWQRALALHDWMIEKGNYRPSIFAYNIVLRNILRAGKWSLGEGLVDEMCERHVSPDKFTYSTLISNFTRVGKFDSALKWLQRMEQEGIAADLITYSTLIELARKQKNYLKAVSLFSKLKAANLCPDLILYNTMIKVFGKAKLFREAKDLIQEMKDHEIPPNTESYRTLLNAYAENEKFIEAGNVFFEMKSAECAADLTTCNIMINVFGQLDMVNEAEKVFQSMKSMGILPNIVTYNTMLKVYGEAELIREAVHLFHLMQRNDIEQNIITYNTMISIHAKILDDGKATNLLLEMQKKGIEPNTITFSTIIPLYGKVGKHEKAAYIFQKLQSSGVQIDEILYQCMIVVYEKAGLVSHANRLLLELKQCNDVSRETAITILAKAGKVEEAGWLFCKEFDAGEVKDISVFEFLIDLFARNKNYSNAVDVYEKLRQVGLLPGSKTVAILLDAYGKLQLFQKGEALYDELQEEGCIFAQEVHFQMMNLHAARGNLEAAVSLFEKLLLDESIGKKDLYMTLSSLYKRSNRLDDDFRLSKQMEIKKL</sequence>
<dbReference type="Pfam" id="PF13041">
    <property type="entry name" value="PPR_2"/>
    <property type="match status" value="3"/>
</dbReference>
<comment type="caution">
    <text evidence="3">The sequence shown here is derived from an EMBL/GenBank/DDBJ whole genome shotgun (WGS) entry which is preliminary data.</text>
</comment>
<dbReference type="Gene3D" id="1.25.40.10">
    <property type="entry name" value="Tetratricopeptide repeat domain"/>
    <property type="match status" value="4"/>
</dbReference>
<evidence type="ECO:0000313" key="3">
    <source>
        <dbReference type="EMBL" id="GLJ59209.1"/>
    </source>
</evidence>
<dbReference type="InterPro" id="IPR002885">
    <property type="entry name" value="PPR_rpt"/>
</dbReference>
<dbReference type="PANTHER" id="PTHR45613:SF9">
    <property type="entry name" value="MITOCHONDRIAL GROUP I INTRON SPLICING FACTOR CCM1"/>
    <property type="match status" value="1"/>
</dbReference>
<dbReference type="PANTHER" id="PTHR45613">
    <property type="entry name" value="PENTATRICOPEPTIDE REPEAT-CONTAINING PROTEIN"/>
    <property type="match status" value="1"/>
</dbReference>
<feature type="non-terminal residue" evidence="3">
    <location>
        <position position="742"/>
    </location>
</feature>
<dbReference type="NCBIfam" id="TIGR00756">
    <property type="entry name" value="PPR"/>
    <property type="match status" value="10"/>
</dbReference>
<dbReference type="PROSITE" id="PS51375">
    <property type="entry name" value="PPR"/>
    <property type="match status" value="10"/>
</dbReference>
<feature type="repeat" description="PPR" evidence="2">
    <location>
        <begin position="504"/>
        <end position="538"/>
    </location>
</feature>
<keyword evidence="1" id="KW-0677">Repeat</keyword>
<dbReference type="AlphaFoldDB" id="A0AAD3NSQ2"/>
<dbReference type="Pfam" id="PF01535">
    <property type="entry name" value="PPR"/>
    <property type="match status" value="6"/>
</dbReference>
<feature type="repeat" description="PPR" evidence="2">
    <location>
        <begin position="469"/>
        <end position="503"/>
    </location>
</feature>
<keyword evidence="4" id="KW-1185">Reference proteome</keyword>
<proteinExistence type="predicted"/>
<feature type="repeat" description="PPR" evidence="2">
    <location>
        <begin position="364"/>
        <end position="398"/>
    </location>
</feature>
<feature type="repeat" description="PPR" evidence="2">
    <location>
        <begin position="294"/>
        <end position="328"/>
    </location>
</feature>
<feature type="repeat" description="PPR" evidence="2">
    <location>
        <begin position="399"/>
        <end position="433"/>
    </location>
</feature>
<name>A0AAD3NSQ2_CRYJA</name>
<evidence type="ECO:0000313" key="4">
    <source>
        <dbReference type="Proteomes" id="UP001234787"/>
    </source>
</evidence>
<evidence type="ECO:0000256" key="1">
    <source>
        <dbReference type="ARBA" id="ARBA00022737"/>
    </source>
</evidence>
<dbReference type="SUPFAM" id="SSF48452">
    <property type="entry name" value="TPR-like"/>
    <property type="match status" value="1"/>
</dbReference>
<evidence type="ECO:0008006" key="5">
    <source>
        <dbReference type="Google" id="ProtNLM"/>
    </source>
</evidence>
<dbReference type="EMBL" id="BSEH01000756">
    <property type="protein sequence ID" value="GLJ59209.1"/>
    <property type="molecule type" value="Genomic_DNA"/>
</dbReference>
<dbReference type="Proteomes" id="UP001234787">
    <property type="component" value="Unassembled WGS sequence"/>
</dbReference>
<evidence type="ECO:0000256" key="2">
    <source>
        <dbReference type="PROSITE-ProRule" id="PRU00708"/>
    </source>
</evidence>
<feature type="repeat" description="PPR" evidence="2">
    <location>
        <begin position="434"/>
        <end position="468"/>
    </location>
</feature>
<protein>
    <recommendedName>
        <fullName evidence="5">Pentatricopeptide repeat-containing protein</fullName>
    </recommendedName>
</protein>